<dbReference type="KEGG" id="pbl:PAAG_01495"/>
<dbReference type="OrthoDB" id="1701769at2759"/>
<evidence type="ECO:0000313" key="2">
    <source>
        <dbReference type="Proteomes" id="UP000002059"/>
    </source>
</evidence>
<dbReference type="STRING" id="502779.C1GSK0"/>
<protein>
    <submittedName>
        <fullName evidence="1">tRNA-specific adenosine deaminase</fullName>
    </submittedName>
</protein>
<sequence>MLLRRFYIQENERAPNPKPKKDRELKDVFDEDIEAGIDLVKIIPLP</sequence>
<name>C1GSK0_PARBA</name>
<dbReference type="AlphaFoldDB" id="C1GSK0"/>
<dbReference type="VEuPathDB" id="FungiDB:PAAG_01495"/>
<accession>C1GSK0</accession>
<evidence type="ECO:0000313" key="1">
    <source>
        <dbReference type="EMBL" id="EEH39033.2"/>
    </source>
</evidence>
<gene>
    <name evidence="1" type="ORF">PAAG_01495</name>
</gene>
<proteinExistence type="predicted"/>
<reference evidence="1 2" key="1">
    <citation type="journal article" date="2011" name="PLoS Genet.">
        <title>Comparative genomic analysis of human fungal pathogens causing paracoccidioidomycosis.</title>
        <authorList>
            <person name="Desjardins C.A."/>
            <person name="Champion M.D."/>
            <person name="Holder J.W."/>
            <person name="Muszewska A."/>
            <person name="Goldberg J."/>
            <person name="Bailao A.M."/>
            <person name="Brigido M.M."/>
            <person name="Ferreira M.E."/>
            <person name="Garcia A.M."/>
            <person name="Grynberg M."/>
            <person name="Gujja S."/>
            <person name="Heiman D.I."/>
            <person name="Henn M.R."/>
            <person name="Kodira C.D."/>
            <person name="Leon-Narvaez H."/>
            <person name="Longo L.V."/>
            <person name="Ma L.J."/>
            <person name="Malavazi I."/>
            <person name="Matsuo A.L."/>
            <person name="Morais F.V."/>
            <person name="Pereira M."/>
            <person name="Rodriguez-Brito S."/>
            <person name="Sakthikumar S."/>
            <person name="Salem-Izacc S.M."/>
            <person name="Sykes S.M."/>
            <person name="Teixeira M.M."/>
            <person name="Vallejo M.C."/>
            <person name="Walter M.E."/>
            <person name="Yandava C."/>
            <person name="Young S."/>
            <person name="Zeng Q."/>
            <person name="Zucker J."/>
            <person name="Felipe M.S."/>
            <person name="Goldman G.H."/>
            <person name="Haas B.J."/>
            <person name="McEwen J.G."/>
            <person name="Nino-Vega G."/>
            <person name="Puccia R."/>
            <person name="San-Blas G."/>
            <person name="Soares C.M."/>
            <person name="Birren B.W."/>
            <person name="Cuomo C.A."/>
        </authorList>
    </citation>
    <scope>NUCLEOTIDE SEQUENCE [LARGE SCALE GENOMIC DNA]</scope>
    <source>
        <strain evidence="2">ATCC MYA-826 / Pb01</strain>
    </source>
</reference>
<dbReference type="GeneID" id="9100047"/>
<keyword evidence="2" id="KW-1185">Reference proteome</keyword>
<dbReference type="eggNOG" id="KOG1018">
    <property type="taxonomic scope" value="Eukaryota"/>
</dbReference>
<dbReference type="Proteomes" id="UP000002059">
    <property type="component" value="Partially assembled WGS sequence"/>
</dbReference>
<dbReference type="HOGENOM" id="CLU_3191499_0_0_1"/>
<dbReference type="EMBL" id="KN293994">
    <property type="protein sequence ID" value="EEH39033.2"/>
    <property type="molecule type" value="Genomic_DNA"/>
</dbReference>
<dbReference type="RefSeq" id="XP_002796487.2">
    <property type="nucleotide sequence ID" value="XM_002796441.2"/>
</dbReference>
<organism evidence="1 2">
    <name type="scientific">Paracoccidioides lutzii (strain ATCC MYA-826 / Pb01)</name>
    <name type="common">Paracoccidioides brasiliensis</name>
    <dbReference type="NCBI Taxonomy" id="502779"/>
    <lineage>
        <taxon>Eukaryota</taxon>
        <taxon>Fungi</taxon>
        <taxon>Dikarya</taxon>
        <taxon>Ascomycota</taxon>
        <taxon>Pezizomycotina</taxon>
        <taxon>Eurotiomycetes</taxon>
        <taxon>Eurotiomycetidae</taxon>
        <taxon>Onygenales</taxon>
        <taxon>Ajellomycetaceae</taxon>
        <taxon>Paracoccidioides</taxon>
    </lineage>
</organism>